<evidence type="ECO:0000256" key="14">
    <source>
        <dbReference type="PROSITE-ProRule" id="PRU00176"/>
    </source>
</evidence>
<keyword evidence="18" id="KW-1185">Reference proteome</keyword>
<evidence type="ECO:0000259" key="17">
    <source>
        <dbReference type="PROSITE" id="PS50102"/>
    </source>
</evidence>
<dbReference type="InterPro" id="IPR038876">
    <property type="entry name" value="ENOX"/>
</dbReference>
<sequence length="663" mass="76070">MHSWQPLRMGERIQPRSYRGLQECGRGGGFGTSRSCAMYSRQRLGRNIGGFNRLNFDAANSNEPLHFNPNNCSLVSEWPFENGSEFNMKRKRINVHENIGNLGIDSHPMGLSMSDPNPWTPSLNNLRMPSMRMSGQPHLSDFDSGVGMMTRIPAINPMMPGMDVFPHPFLPDMPVIKEIIHCKSCTLFPPNPNLPPPGTRERPPGCKTVFVGGLPENAIDETILEIFEQCGEVIAIRRGKKNFCHIRFLEEITVDKALYLSGYRIRLGSSTDKKDTGRLHVDFAQARDDFYEWECKQRMFAREERHRRMKEEEKFRPLSPPPVVHYSDHEAILLSEKLKDDSKFREVIQTLLIWTERGEVNRRTANNFYSMMQSANNHIRRLVNERAAHEKEMEVAKENYVVALSGILLQLEQIVAVYHSAGKQKSWDNFSKAQRKNIITWRKQAEEIQGIHSQQLMGVRREEAMEMSDDEPENPAEAKETKESALQAQADALKEENDSLRCQLDSYRNEVELLKQDQGNMNLSDEEITRDEQLNILKQALQGMQQHLLKLNTECKKQEAELIKLREEKLQSEKLLESLNNQPETTDNDDKEGDLNKSQENVPGEGGTETDLDMRTFVCTLGTEESTNKTYGHLEIFLQDKNVPQKNSEKELVVVEDKGEQNI</sequence>
<dbReference type="Proteomes" id="UP000515159">
    <property type="component" value="Chromosome 5"/>
</dbReference>
<reference evidence="19" key="1">
    <citation type="submission" date="2025-08" db="UniProtKB">
        <authorList>
            <consortium name="RefSeq"/>
        </authorList>
    </citation>
    <scope>IDENTIFICATION</scope>
</reference>
<keyword evidence="14" id="KW-0694">RNA-binding</keyword>
<accession>A0A6P8QXN2</accession>
<comment type="similarity">
    <text evidence="13">Belongs to the ENOX family.</text>
</comment>
<keyword evidence="9" id="KW-0520">NAD</keyword>
<evidence type="ECO:0000256" key="6">
    <source>
        <dbReference type="ARBA" id="ARBA00022982"/>
    </source>
</evidence>
<evidence type="ECO:0000256" key="13">
    <source>
        <dbReference type="ARBA" id="ARBA00061134"/>
    </source>
</evidence>
<keyword evidence="4" id="KW-1003">Cell membrane</keyword>
<evidence type="ECO:0000256" key="16">
    <source>
        <dbReference type="SAM" id="MobiDB-lite"/>
    </source>
</evidence>
<evidence type="ECO:0000256" key="1">
    <source>
        <dbReference type="ARBA" id="ARBA00004236"/>
    </source>
</evidence>
<dbReference type="GO" id="GO:0003723">
    <property type="term" value="F:RNA binding"/>
    <property type="evidence" value="ECO:0007669"/>
    <property type="project" value="UniProtKB-UniRule"/>
</dbReference>
<organism evidence="18 19">
    <name type="scientific">Geotrypetes seraphini</name>
    <name type="common">Gaboon caecilian</name>
    <name type="synonym">Caecilia seraphini</name>
    <dbReference type="NCBI Taxonomy" id="260995"/>
    <lineage>
        <taxon>Eukaryota</taxon>
        <taxon>Metazoa</taxon>
        <taxon>Chordata</taxon>
        <taxon>Craniata</taxon>
        <taxon>Vertebrata</taxon>
        <taxon>Euteleostomi</taxon>
        <taxon>Amphibia</taxon>
        <taxon>Gymnophiona</taxon>
        <taxon>Geotrypetes</taxon>
    </lineage>
</organism>
<evidence type="ECO:0000256" key="3">
    <source>
        <dbReference type="ARBA" id="ARBA00022448"/>
    </source>
</evidence>
<evidence type="ECO:0000256" key="4">
    <source>
        <dbReference type="ARBA" id="ARBA00022475"/>
    </source>
</evidence>
<dbReference type="KEGG" id="gsh:117361545"/>
<feature type="coiled-coil region" evidence="15">
    <location>
        <begin position="372"/>
        <end position="399"/>
    </location>
</feature>
<feature type="region of interest" description="Disordered" evidence="16">
    <location>
        <begin position="574"/>
        <end position="613"/>
    </location>
</feature>
<gene>
    <name evidence="19" type="primary">LOC117361545</name>
</gene>
<keyword evidence="8" id="KW-0186">Copper</keyword>
<dbReference type="PANTHER" id="PTHR16001:SF7">
    <property type="entry name" value="ECTO-NOX DISULFIDE-THIOL EXCHANGER 2"/>
    <property type="match status" value="1"/>
</dbReference>
<evidence type="ECO:0000256" key="11">
    <source>
        <dbReference type="ARBA" id="ARBA00023108"/>
    </source>
</evidence>
<evidence type="ECO:0000256" key="10">
    <source>
        <dbReference type="ARBA" id="ARBA00023054"/>
    </source>
</evidence>
<keyword evidence="10 15" id="KW-0175">Coiled coil</keyword>
<evidence type="ECO:0000256" key="15">
    <source>
        <dbReference type="SAM" id="Coils"/>
    </source>
</evidence>
<dbReference type="InterPro" id="IPR034140">
    <property type="entry name" value="ENOX_RRM"/>
</dbReference>
<dbReference type="SMART" id="SM00360">
    <property type="entry name" value="RRM"/>
    <property type="match status" value="1"/>
</dbReference>
<protein>
    <submittedName>
        <fullName evidence="19">Ecto-NOX disulfide-thiol exchanger 2-like isoform X1</fullName>
    </submittedName>
</protein>
<keyword evidence="11" id="KW-0090">Biological rhythms</keyword>
<dbReference type="Gene3D" id="3.30.70.330">
    <property type="match status" value="1"/>
</dbReference>
<dbReference type="PANTHER" id="PTHR16001">
    <property type="entry name" value="ECTO-NOX DISULFIDE-THIOL EXCHANGER"/>
    <property type="match status" value="1"/>
</dbReference>
<dbReference type="GO" id="GO:0016491">
    <property type="term" value="F:oxidoreductase activity"/>
    <property type="evidence" value="ECO:0007669"/>
    <property type="project" value="UniProtKB-KW"/>
</dbReference>
<dbReference type="InterPro" id="IPR012677">
    <property type="entry name" value="Nucleotide-bd_a/b_plait_sf"/>
</dbReference>
<dbReference type="GO" id="GO:0005576">
    <property type="term" value="C:extracellular region"/>
    <property type="evidence" value="ECO:0007669"/>
    <property type="project" value="UniProtKB-SubCell"/>
</dbReference>
<feature type="region of interest" description="Disordered" evidence="16">
    <location>
        <begin position="464"/>
        <end position="485"/>
    </location>
</feature>
<dbReference type="OrthoDB" id="10039782at2759"/>
<comment type="subcellular location">
    <subcellularLocation>
        <location evidence="1">Cell membrane</location>
    </subcellularLocation>
    <subcellularLocation>
        <location evidence="2">Secreted</location>
        <location evidence="2">Extracellular space</location>
    </subcellularLocation>
</comment>
<dbReference type="PROSITE" id="PS50102">
    <property type="entry name" value="RRM"/>
    <property type="match status" value="1"/>
</dbReference>
<name>A0A6P8QXN2_GEOSA</name>
<dbReference type="SUPFAM" id="SSF54928">
    <property type="entry name" value="RNA-binding domain, RBD"/>
    <property type="match status" value="1"/>
</dbReference>
<keyword evidence="5" id="KW-0964">Secreted</keyword>
<evidence type="ECO:0000313" key="19">
    <source>
        <dbReference type="RefSeq" id="XP_033802902.1"/>
    </source>
</evidence>
<dbReference type="AlphaFoldDB" id="A0A6P8QXN2"/>
<evidence type="ECO:0000256" key="8">
    <source>
        <dbReference type="ARBA" id="ARBA00023008"/>
    </source>
</evidence>
<keyword evidence="6" id="KW-0249">Electron transport</keyword>
<dbReference type="CDD" id="cd12228">
    <property type="entry name" value="RRM_ENOX"/>
    <property type="match status" value="1"/>
</dbReference>
<keyword evidence="3" id="KW-0813">Transport</keyword>
<dbReference type="InterPro" id="IPR000504">
    <property type="entry name" value="RRM_dom"/>
</dbReference>
<evidence type="ECO:0000256" key="9">
    <source>
        <dbReference type="ARBA" id="ARBA00023027"/>
    </source>
</evidence>
<evidence type="ECO:0000256" key="2">
    <source>
        <dbReference type="ARBA" id="ARBA00004239"/>
    </source>
</evidence>
<keyword evidence="7" id="KW-0560">Oxidoreductase</keyword>
<dbReference type="InterPro" id="IPR035979">
    <property type="entry name" value="RBD_domain_sf"/>
</dbReference>
<dbReference type="GO" id="GO:0009897">
    <property type="term" value="C:external side of plasma membrane"/>
    <property type="evidence" value="ECO:0007669"/>
    <property type="project" value="InterPro"/>
</dbReference>
<evidence type="ECO:0000313" key="18">
    <source>
        <dbReference type="Proteomes" id="UP000515159"/>
    </source>
</evidence>
<feature type="domain" description="RRM" evidence="17">
    <location>
        <begin position="207"/>
        <end position="286"/>
    </location>
</feature>
<dbReference type="InParanoid" id="A0A6P8QXN2"/>
<proteinExistence type="inferred from homology"/>
<dbReference type="Pfam" id="PF23267">
    <property type="entry name" value="ENOX1"/>
    <property type="match status" value="1"/>
</dbReference>
<evidence type="ECO:0000256" key="5">
    <source>
        <dbReference type="ARBA" id="ARBA00022525"/>
    </source>
</evidence>
<dbReference type="GeneID" id="117361545"/>
<dbReference type="GO" id="GO:0007624">
    <property type="term" value="P:ultradian rhythm"/>
    <property type="evidence" value="ECO:0007669"/>
    <property type="project" value="InterPro"/>
</dbReference>
<dbReference type="Pfam" id="PF00076">
    <property type="entry name" value="RRM_1"/>
    <property type="match status" value="1"/>
</dbReference>
<feature type="compositionally biased region" description="Acidic residues" evidence="16">
    <location>
        <begin position="465"/>
        <end position="474"/>
    </location>
</feature>
<dbReference type="InterPro" id="IPR056611">
    <property type="entry name" value="ENOX1/2_dom"/>
</dbReference>
<evidence type="ECO:0000256" key="7">
    <source>
        <dbReference type="ARBA" id="ARBA00023002"/>
    </source>
</evidence>
<dbReference type="RefSeq" id="XP_033802902.1">
    <property type="nucleotide sequence ID" value="XM_033947011.1"/>
</dbReference>
<dbReference type="FunFam" id="3.30.70.330:FF:000083">
    <property type="entry name" value="Putative ecto-NOX disulfide-thiol exchanger 1"/>
    <property type="match status" value="1"/>
</dbReference>
<evidence type="ECO:0000256" key="12">
    <source>
        <dbReference type="ARBA" id="ARBA00023136"/>
    </source>
</evidence>
<keyword evidence="12" id="KW-0472">Membrane</keyword>